<dbReference type="AlphaFoldDB" id="G6AYL8"/>
<protein>
    <submittedName>
        <fullName evidence="2">Uncharacterized protein</fullName>
    </submittedName>
</protein>
<keyword evidence="1" id="KW-0472">Membrane</keyword>
<gene>
    <name evidence="2" type="ORF">HMPREF0673_01729</name>
</gene>
<comment type="caution">
    <text evidence="2">The sequence shown here is derived from an EMBL/GenBank/DDBJ whole genome shotgun (WGS) entry which is preliminary data.</text>
</comment>
<dbReference type="Proteomes" id="UP000004407">
    <property type="component" value="Unassembled WGS sequence"/>
</dbReference>
<proteinExistence type="predicted"/>
<keyword evidence="1" id="KW-0812">Transmembrane</keyword>
<feature type="transmembrane region" description="Helical" evidence="1">
    <location>
        <begin position="16"/>
        <end position="33"/>
    </location>
</feature>
<keyword evidence="1" id="KW-1133">Transmembrane helix</keyword>
<evidence type="ECO:0000313" key="2">
    <source>
        <dbReference type="EMBL" id="EHJ39097.1"/>
    </source>
</evidence>
<accession>G6AYL8</accession>
<organism evidence="2 3">
    <name type="scientific">Leyella stercorea DSM 18206</name>
    <dbReference type="NCBI Taxonomy" id="1002367"/>
    <lineage>
        <taxon>Bacteria</taxon>
        <taxon>Pseudomonadati</taxon>
        <taxon>Bacteroidota</taxon>
        <taxon>Bacteroidia</taxon>
        <taxon>Bacteroidales</taxon>
        <taxon>Prevotellaceae</taxon>
        <taxon>Leyella</taxon>
    </lineage>
</organism>
<evidence type="ECO:0000313" key="3">
    <source>
        <dbReference type="Proteomes" id="UP000004407"/>
    </source>
</evidence>
<dbReference type="HOGENOM" id="CLU_3274726_0_0_10"/>
<evidence type="ECO:0000256" key="1">
    <source>
        <dbReference type="SAM" id="Phobius"/>
    </source>
</evidence>
<sequence>MVPIVRQMADKNSSRLVFIRLCWFLLLLLMLFCRQMYKIYS</sequence>
<reference evidence="2 3" key="1">
    <citation type="submission" date="2011-08" db="EMBL/GenBank/DDBJ databases">
        <authorList>
            <person name="Weinstock G."/>
            <person name="Sodergren E."/>
            <person name="Clifton S."/>
            <person name="Fulton L."/>
            <person name="Fulton B."/>
            <person name="Courtney L."/>
            <person name="Fronick C."/>
            <person name="Harrison M."/>
            <person name="Strong C."/>
            <person name="Farmer C."/>
            <person name="Delahaunty K."/>
            <person name="Markovic C."/>
            <person name="Hall O."/>
            <person name="Minx P."/>
            <person name="Tomlinson C."/>
            <person name="Mitreva M."/>
            <person name="Hou S."/>
            <person name="Chen J."/>
            <person name="Wollam A."/>
            <person name="Pepin K.H."/>
            <person name="Johnson M."/>
            <person name="Bhonagiri V."/>
            <person name="Zhang X."/>
            <person name="Suruliraj S."/>
            <person name="Warren W."/>
            <person name="Chinwalla A."/>
            <person name="Mardis E.R."/>
            <person name="Wilson R.K."/>
        </authorList>
    </citation>
    <scope>NUCLEOTIDE SEQUENCE [LARGE SCALE GENOMIC DNA]</scope>
    <source>
        <strain evidence="2 3">DSM 18206</strain>
    </source>
</reference>
<name>G6AYL8_9BACT</name>
<dbReference type="EMBL" id="AFZZ01000155">
    <property type="protein sequence ID" value="EHJ39097.1"/>
    <property type="molecule type" value="Genomic_DNA"/>
</dbReference>